<dbReference type="AlphaFoldDB" id="A0A932ZTH7"/>
<dbReference type="EMBL" id="JACQRX010000120">
    <property type="protein sequence ID" value="MBI4251336.1"/>
    <property type="molecule type" value="Genomic_DNA"/>
</dbReference>
<protein>
    <submittedName>
        <fullName evidence="1">Uncharacterized protein</fullName>
    </submittedName>
</protein>
<evidence type="ECO:0000313" key="1">
    <source>
        <dbReference type="EMBL" id="MBI4251336.1"/>
    </source>
</evidence>
<dbReference type="PANTHER" id="PTHR34846:SF5">
    <property type="entry name" value="CARBOXYMUCONOLACTONE DECARBOXYLASE-LIKE DOMAIN-CONTAINING PROTEIN"/>
    <property type="match status" value="1"/>
</dbReference>
<reference evidence="1" key="1">
    <citation type="submission" date="2020-07" db="EMBL/GenBank/DDBJ databases">
        <title>Huge and variable diversity of episymbiotic CPR bacteria and DPANN archaea in groundwater ecosystems.</title>
        <authorList>
            <person name="He C.Y."/>
            <person name="Keren R."/>
            <person name="Whittaker M."/>
            <person name="Farag I.F."/>
            <person name="Doudna J."/>
            <person name="Cate J.H.D."/>
            <person name="Banfield J.F."/>
        </authorList>
    </citation>
    <scope>NUCLEOTIDE SEQUENCE</scope>
    <source>
        <strain evidence="1">NC_groundwater_1370_Ag_S-0.2um_69_93</strain>
    </source>
</reference>
<name>A0A932ZTH7_UNCTE</name>
<evidence type="ECO:0000313" key="2">
    <source>
        <dbReference type="Proteomes" id="UP000752292"/>
    </source>
</evidence>
<comment type="caution">
    <text evidence="1">The sequence shown here is derived from an EMBL/GenBank/DDBJ whole genome shotgun (WGS) entry which is preliminary data.</text>
</comment>
<gene>
    <name evidence="1" type="ORF">HY618_02665</name>
</gene>
<organism evidence="1 2">
    <name type="scientific">Tectimicrobiota bacterium</name>
    <dbReference type="NCBI Taxonomy" id="2528274"/>
    <lineage>
        <taxon>Bacteria</taxon>
        <taxon>Pseudomonadati</taxon>
        <taxon>Nitrospinota/Tectimicrobiota group</taxon>
        <taxon>Candidatus Tectimicrobiota</taxon>
    </lineage>
</organism>
<dbReference type="InterPro" id="IPR029032">
    <property type="entry name" value="AhpD-like"/>
</dbReference>
<proteinExistence type="predicted"/>
<dbReference type="SUPFAM" id="SSF69118">
    <property type="entry name" value="AhpD-like"/>
    <property type="match status" value="1"/>
</dbReference>
<dbReference type="PANTHER" id="PTHR34846">
    <property type="entry name" value="4-CARBOXYMUCONOLACTONE DECARBOXYLASE FAMILY PROTEIN (AFU_ORTHOLOGUE AFUA_6G11590)"/>
    <property type="match status" value="1"/>
</dbReference>
<dbReference type="Gene3D" id="1.20.1290.10">
    <property type="entry name" value="AhpD-like"/>
    <property type="match status" value="1"/>
</dbReference>
<sequence length="103" mass="11725">MAAAEGDFEASAALSPRQKCVVRWAELVTKNEAKRDTKCWEELKTHFNPQEIIELTVVICHFNLMNRLNDTLQLELEAPPPGMRSTTVSPEKLKRYALDVLAR</sequence>
<dbReference type="Proteomes" id="UP000752292">
    <property type="component" value="Unassembled WGS sequence"/>
</dbReference>
<accession>A0A932ZTH7</accession>